<dbReference type="InterPro" id="IPR014729">
    <property type="entry name" value="Rossmann-like_a/b/a_fold"/>
</dbReference>
<dbReference type="SUPFAM" id="SSF52402">
    <property type="entry name" value="Adenine nucleotide alpha hydrolases-like"/>
    <property type="match status" value="1"/>
</dbReference>
<dbReference type="InterPro" id="IPR006016">
    <property type="entry name" value="UspA"/>
</dbReference>
<dbReference type="OrthoDB" id="9792500at2"/>
<protein>
    <submittedName>
        <fullName evidence="3">Universal stress protein UspA</fullName>
    </submittedName>
</protein>
<dbReference type="RefSeq" id="WP_109387824.1">
    <property type="nucleotide sequence ID" value="NZ_QETF01000005.1"/>
</dbReference>
<evidence type="ECO:0000259" key="2">
    <source>
        <dbReference type="Pfam" id="PF00582"/>
    </source>
</evidence>
<gene>
    <name evidence="3" type="ORF">DFK10_06540</name>
</gene>
<dbReference type="PANTHER" id="PTHR46268:SF6">
    <property type="entry name" value="UNIVERSAL STRESS PROTEIN UP12"/>
    <property type="match status" value="1"/>
</dbReference>
<evidence type="ECO:0000313" key="4">
    <source>
        <dbReference type="Proteomes" id="UP000245293"/>
    </source>
</evidence>
<dbReference type="AlphaFoldDB" id="A0A2V1P4J5"/>
<dbReference type="CDD" id="cd00293">
    <property type="entry name" value="USP-like"/>
    <property type="match status" value="1"/>
</dbReference>
<sequence>MFKHIMMPVDLGHADKLDRAMTVAADLAKHYGADITFVGVTSNAPGSVARTPEEYREKLAKLAAAQAELNGIETKSHAVFSHDPAVDLDDKLIEARKELGADLVVMATHLPNMGDMFLPSHGGELARHSDVSVFLVRHA</sequence>
<dbReference type="PANTHER" id="PTHR46268">
    <property type="entry name" value="STRESS RESPONSE PROTEIN NHAX"/>
    <property type="match status" value="1"/>
</dbReference>
<dbReference type="Pfam" id="PF00582">
    <property type="entry name" value="Usp"/>
    <property type="match status" value="1"/>
</dbReference>
<name>A0A2V1P4J5_9RHOB</name>
<evidence type="ECO:0000256" key="1">
    <source>
        <dbReference type="ARBA" id="ARBA00008791"/>
    </source>
</evidence>
<organism evidence="3 4">
    <name type="scientific">Salibaculum griseiflavum</name>
    <dbReference type="NCBI Taxonomy" id="1914409"/>
    <lineage>
        <taxon>Bacteria</taxon>
        <taxon>Pseudomonadati</taxon>
        <taxon>Pseudomonadota</taxon>
        <taxon>Alphaproteobacteria</taxon>
        <taxon>Rhodobacterales</taxon>
        <taxon>Roseobacteraceae</taxon>
        <taxon>Salibaculum</taxon>
    </lineage>
</organism>
<proteinExistence type="inferred from homology"/>
<reference evidence="4" key="1">
    <citation type="submission" date="2018-05" db="EMBL/GenBank/DDBJ databases">
        <authorList>
            <person name="Du Z."/>
            <person name="Wang X."/>
        </authorList>
    </citation>
    <scope>NUCLEOTIDE SEQUENCE [LARGE SCALE GENOMIC DNA]</scope>
    <source>
        <strain evidence="4">WDS4C29</strain>
    </source>
</reference>
<dbReference type="Gene3D" id="3.40.50.620">
    <property type="entry name" value="HUPs"/>
    <property type="match status" value="1"/>
</dbReference>
<evidence type="ECO:0000313" key="3">
    <source>
        <dbReference type="EMBL" id="PWG17421.1"/>
    </source>
</evidence>
<accession>A0A2V1P4J5</accession>
<keyword evidence="4" id="KW-1185">Reference proteome</keyword>
<feature type="domain" description="UspA" evidence="2">
    <location>
        <begin position="1"/>
        <end position="137"/>
    </location>
</feature>
<comment type="caution">
    <text evidence="3">The sequence shown here is derived from an EMBL/GenBank/DDBJ whole genome shotgun (WGS) entry which is preliminary data.</text>
</comment>
<comment type="similarity">
    <text evidence="1">Belongs to the universal stress protein A family.</text>
</comment>
<dbReference type="Proteomes" id="UP000245293">
    <property type="component" value="Unassembled WGS sequence"/>
</dbReference>
<dbReference type="EMBL" id="QETF01000005">
    <property type="protein sequence ID" value="PWG17421.1"/>
    <property type="molecule type" value="Genomic_DNA"/>
</dbReference>